<evidence type="ECO:0000313" key="2">
    <source>
        <dbReference type="EnsemblProtists" id="HpaP802747"/>
    </source>
</evidence>
<dbReference type="VEuPathDB" id="FungiDB:HpaG802747"/>
<feature type="compositionally biased region" description="Basic and acidic residues" evidence="1">
    <location>
        <begin position="11"/>
        <end position="55"/>
    </location>
</feature>
<feature type="region of interest" description="Disordered" evidence="1">
    <location>
        <begin position="85"/>
        <end position="164"/>
    </location>
</feature>
<dbReference type="Proteomes" id="UP000011713">
    <property type="component" value="Unassembled WGS sequence"/>
</dbReference>
<proteinExistence type="predicted"/>
<name>M4B8Y8_HYAAE</name>
<accession>M4B8Y8</accession>
<organism evidence="2 3">
    <name type="scientific">Hyaloperonospora arabidopsidis (strain Emoy2)</name>
    <name type="common">Downy mildew agent</name>
    <name type="synonym">Peronospora arabidopsidis</name>
    <dbReference type="NCBI Taxonomy" id="559515"/>
    <lineage>
        <taxon>Eukaryota</taxon>
        <taxon>Sar</taxon>
        <taxon>Stramenopiles</taxon>
        <taxon>Oomycota</taxon>
        <taxon>Peronosporomycetes</taxon>
        <taxon>Peronosporales</taxon>
        <taxon>Peronosporaceae</taxon>
        <taxon>Hyaloperonospora</taxon>
    </lineage>
</organism>
<evidence type="ECO:0000256" key="1">
    <source>
        <dbReference type="SAM" id="MobiDB-lite"/>
    </source>
</evidence>
<evidence type="ECO:0000313" key="3">
    <source>
        <dbReference type="Proteomes" id="UP000011713"/>
    </source>
</evidence>
<feature type="region of interest" description="Disordered" evidence="1">
    <location>
        <begin position="1"/>
        <end position="59"/>
    </location>
</feature>
<sequence length="164" mass="18223">MVRVPVSSEDAEFHREFQGDEDAQVKIEKNTEASLEDRSTVTKEEKDKGSKDRPVLGRSQVNKVKVEVLEGKSKYHPFVLAGDTLSHDTYHSPVDQKQTVKVEMPKSSKQQKNATFKPKKLQMKAPGDTKSVGPRPSSPGTKSADPELSGPLTWSDTDITMAYH</sequence>
<reference evidence="2" key="2">
    <citation type="submission" date="2015-06" db="UniProtKB">
        <authorList>
            <consortium name="EnsemblProtists"/>
        </authorList>
    </citation>
    <scope>IDENTIFICATION</scope>
    <source>
        <strain evidence="2">Emoy2</strain>
    </source>
</reference>
<reference evidence="3" key="1">
    <citation type="journal article" date="2010" name="Science">
        <title>Signatures of adaptation to obligate biotrophy in the Hyaloperonospora arabidopsidis genome.</title>
        <authorList>
            <person name="Baxter L."/>
            <person name="Tripathy S."/>
            <person name="Ishaque N."/>
            <person name="Boot N."/>
            <person name="Cabral A."/>
            <person name="Kemen E."/>
            <person name="Thines M."/>
            <person name="Ah-Fong A."/>
            <person name="Anderson R."/>
            <person name="Badejoko W."/>
            <person name="Bittner-Eddy P."/>
            <person name="Boore J.L."/>
            <person name="Chibucos M.C."/>
            <person name="Coates M."/>
            <person name="Dehal P."/>
            <person name="Delehaunty K."/>
            <person name="Dong S."/>
            <person name="Downton P."/>
            <person name="Dumas B."/>
            <person name="Fabro G."/>
            <person name="Fronick C."/>
            <person name="Fuerstenberg S.I."/>
            <person name="Fulton L."/>
            <person name="Gaulin E."/>
            <person name="Govers F."/>
            <person name="Hughes L."/>
            <person name="Humphray S."/>
            <person name="Jiang R.H."/>
            <person name="Judelson H."/>
            <person name="Kamoun S."/>
            <person name="Kyung K."/>
            <person name="Meijer H."/>
            <person name="Minx P."/>
            <person name="Morris P."/>
            <person name="Nelson J."/>
            <person name="Phuntumart V."/>
            <person name="Qutob D."/>
            <person name="Rehmany A."/>
            <person name="Rougon-Cardoso A."/>
            <person name="Ryden P."/>
            <person name="Torto-Alalibo T."/>
            <person name="Studholme D."/>
            <person name="Wang Y."/>
            <person name="Win J."/>
            <person name="Wood J."/>
            <person name="Clifton S.W."/>
            <person name="Rogers J."/>
            <person name="Van den Ackerveken G."/>
            <person name="Jones J.D."/>
            <person name="McDowell J.M."/>
            <person name="Beynon J."/>
            <person name="Tyler B.M."/>
        </authorList>
    </citation>
    <scope>NUCLEOTIDE SEQUENCE [LARGE SCALE GENOMIC DNA]</scope>
    <source>
        <strain evidence="3">Emoy2</strain>
    </source>
</reference>
<dbReference type="EnsemblProtists" id="HpaT802747">
    <property type="protein sequence ID" value="HpaP802747"/>
    <property type="gene ID" value="HpaG802747"/>
</dbReference>
<keyword evidence="3" id="KW-1185">Reference proteome</keyword>
<dbReference type="AlphaFoldDB" id="M4B8Y8"/>
<dbReference type="HOGENOM" id="CLU_1622160_0_0_1"/>
<protein>
    <submittedName>
        <fullName evidence="2">Uncharacterized protein</fullName>
    </submittedName>
</protein>
<dbReference type="EMBL" id="JH598009">
    <property type="status" value="NOT_ANNOTATED_CDS"/>
    <property type="molecule type" value="Genomic_DNA"/>
</dbReference>
<dbReference type="InParanoid" id="M4B8Y8"/>